<proteinExistence type="predicted"/>
<gene>
    <name evidence="1" type="ORF">KME07_07510</name>
</gene>
<organism evidence="1 2">
    <name type="scientific">Pegethrix bostrychoides GSE-TBD4-15B</name>
    <dbReference type="NCBI Taxonomy" id="2839662"/>
    <lineage>
        <taxon>Bacteria</taxon>
        <taxon>Bacillati</taxon>
        <taxon>Cyanobacteriota</taxon>
        <taxon>Cyanophyceae</taxon>
        <taxon>Oculatellales</taxon>
        <taxon>Oculatellaceae</taxon>
        <taxon>Pegethrix</taxon>
    </lineage>
</organism>
<sequence>MKQIKITFGGKIPQSFWESEHVQRMAPTPLFDDGCLIRLPDRRASAVTKALSKWMIEQGYQEYSIEPGN</sequence>
<comment type="caution">
    <text evidence="1">The sequence shown here is derived from an EMBL/GenBank/DDBJ whole genome shotgun (WGS) entry which is preliminary data.</text>
</comment>
<name>A0A951P9I0_9CYAN</name>
<evidence type="ECO:0000313" key="2">
    <source>
        <dbReference type="Proteomes" id="UP000707356"/>
    </source>
</evidence>
<accession>A0A951P9I0</accession>
<reference evidence="1" key="2">
    <citation type="journal article" date="2022" name="Microbiol. Resour. Announc.">
        <title>Metagenome Sequencing to Explore Phylogenomics of Terrestrial Cyanobacteria.</title>
        <authorList>
            <person name="Ward R.D."/>
            <person name="Stajich J.E."/>
            <person name="Johansen J.R."/>
            <person name="Huntemann M."/>
            <person name="Clum A."/>
            <person name="Foster B."/>
            <person name="Foster B."/>
            <person name="Roux S."/>
            <person name="Palaniappan K."/>
            <person name="Varghese N."/>
            <person name="Mukherjee S."/>
            <person name="Reddy T.B.K."/>
            <person name="Daum C."/>
            <person name="Copeland A."/>
            <person name="Chen I.A."/>
            <person name="Ivanova N.N."/>
            <person name="Kyrpides N.C."/>
            <person name="Shapiro N."/>
            <person name="Eloe-Fadrosh E.A."/>
            <person name="Pietrasiak N."/>
        </authorList>
    </citation>
    <scope>NUCLEOTIDE SEQUENCE</scope>
    <source>
        <strain evidence="1">GSE-TBD4-15B</strain>
    </source>
</reference>
<protein>
    <submittedName>
        <fullName evidence="1">Uncharacterized protein</fullName>
    </submittedName>
</protein>
<evidence type="ECO:0000313" key="1">
    <source>
        <dbReference type="EMBL" id="MBW4465274.1"/>
    </source>
</evidence>
<dbReference type="Proteomes" id="UP000707356">
    <property type="component" value="Unassembled WGS sequence"/>
</dbReference>
<dbReference type="AlphaFoldDB" id="A0A951P9I0"/>
<dbReference type="EMBL" id="JAHHHV010000036">
    <property type="protein sequence ID" value="MBW4465274.1"/>
    <property type="molecule type" value="Genomic_DNA"/>
</dbReference>
<reference evidence="1" key="1">
    <citation type="submission" date="2021-05" db="EMBL/GenBank/DDBJ databases">
        <authorList>
            <person name="Pietrasiak N."/>
            <person name="Ward R."/>
            <person name="Stajich J.E."/>
            <person name="Kurbessoian T."/>
        </authorList>
    </citation>
    <scope>NUCLEOTIDE SEQUENCE</scope>
    <source>
        <strain evidence="1">GSE-TBD4-15B</strain>
    </source>
</reference>